<name>A0A7T8QSJ0_CALRO</name>
<sequence>LTIHGIAPKMTFHTKTKAKRYILSRLDYIFSSYRVSNLLQDFKVLPCYISDHHP</sequence>
<proteinExistence type="predicted"/>
<dbReference type="Proteomes" id="UP000595437">
    <property type="component" value="Chromosome 4"/>
</dbReference>
<gene>
    <name evidence="1" type="ORF">FKW44_006034</name>
</gene>
<dbReference type="SUPFAM" id="SSF56219">
    <property type="entry name" value="DNase I-like"/>
    <property type="match status" value="1"/>
</dbReference>
<organism evidence="1 2">
    <name type="scientific">Caligus rogercresseyi</name>
    <name type="common">Sea louse</name>
    <dbReference type="NCBI Taxonomy" id="217165"/>
    <lineage>
        <taxon>Eukaryota</taxon>
        <taxon>Metazoa</taxon>
        <taxon>Ecdysozoa</taxon>
        <taxon>Arthropoda</taxon>
        <taxon>Crustacea</taxon>
        <taxon>Multicrustacea</taxon>
        <taxon>Hexanauplia</taxon>
        <taxon>Copepoda</taxon>
        <taxon>Siphonostomatoida</taxon>
        <taxon>Caligidae</taxon>
        <taxon>Caligus</taxon>
    </lineage>
</organism>
<protein>
    <submittedName>
        <fullName evidence="1">Uncharacterized protein</fullName>
    </submittedName>
</protein>
<reference evidence="2" key="1">
    <citation type="submission" date="2021-01" db="EMBL/GenBank/DDBJ databases">
        <title>Caligus Genome Assembly.</title>
        <authorList>
            <person name="Gallardo-Escarate C."/>
        </authorList>
    </citation>
    <scope>NUCLEOTIDE SEQUENCE [LARGE SCALE GENOMIC DNA]</scope>
</reference>
<accession>A0A7T8QSJ0</accession>
<dbReference type="EMBL" id="CP045893">
    <property type="protein sequence ID" value="QQP53525.1"/>
    <property type="molecule type" value="Genomic_DNA"/>
</dbReference>
<dbReference type="InterPro" id="IPR036691">
    <property type="entry name" value="Endo/exonu/phosph_ase_sf"/>
</dbReference>
<evidence type="ECO:0000313" key="2">
    <source>
        <dbReference type="Proteomes" id="UP000595437"/>
    </source>
</evidence>
<feature type="non-terminal residue" evidence="1">
    <location>
        <position position="1"/>
    </location>
</feature>
<feature type="non-terminal residue" evidence="1">
    <location>
        <position position="54"/>
    </location>
</feature>
<dbReference type="AlphaFoldDB" id="A0A7T8QSJ0"/>
<dbReference type="Gene3D" id="3.60.10.10">
    <property type="entry name" value="Endonuclease/exonuclease/phosphatase"/>
    <property type="match status" value="1"/>
</dbReference>
<keyword evidence="2" id="KW-1185">Reference proteome</keyword>
<evidence type="ECO:0000313" key="1">
    <source>
        <dbReference type="EMBL" id="QQP53525.1"/>
    </source>
</evidence>